<evidence type="ECO:0000256" key="2">
    <source>
        <dbReference type="ARBA" id="ARBA00010271"/>
    </source>
</evidence>
<accession>A0AAE0FXR9</accession>
<comment type="subcellular location">
    <subcellularLocation>
        <location evidence="1">Golgi apparatus membrane</location>
        <topology evidence="1">Single-pass type II membrane protein</topology>
    </subcellularLocation>
</comment>
<evidence type="ECO:0000313" key="5">
    <source>
        <dbReference type="EMBL" id="KAK3267986.1"/>
    </source>
</evidence>
<dbReference type="Pfam" id="PF03016">
    <property type="entry name" value="Exostosin_GT47"/>
    <property type="match status" value="1"/>
</dbReference>
<dbReference type="EMBL" id="LGRX02012079">
    <property type="protein sequence ID" value="KAK3267986.1"/>
    <property type="molecule type" value="Genomic_DNA"/>
</dbReference>
<organism evidence="5 6">
    <name type="scientific">Cymbomonas tetramitiformis</name>
    <dbReference type="NCBI Taxonomy" id="36881"/>
    <lineage>
        <taxon>Eukaryota</taxon>
        <taxon>Viridiplantae</taxon>
        <taxon>Chlorophyta</taxon>
        <taxon>Pyramimonadophyceae</taxon>
        <taxon>Pyramimonadales</taxon>
        <taxon>Pyramimonadaceae</taxon>
        <taxon>Cymbomonas</taxon>
    </lineage>
</organism>
<evidence type="ECO:0000256" key="3">
    <source>
        <dbReference type="ARBA" id="ARBA00023034"/>
    </source>
</evidence>
<gene>
    <name evidence="5" type="ORF">CYMTET_23487</name>
</gene>
<evidence type="ECO:0000259" key="4">
    <source>
        <dbReference type="Pfam" id="PF03016"/>
    </source>
</evidence>
<keyword evidence="3" id="KW-0333">Golgi apparatus</keyword>
<evidence type="ECO:0000256" key="1">
    <source>
        <dbReference type="ARBA" id="ARBA00004323"/>
    </source>
</evidence>
<dbReference type="GO" id="GO:0000139">
    <property type="term" value="C:Golgi membrane"/>
    <property type="evidence" value="ECO:0007669"/>
    <property type="project" value="UniProtKB-SubCell"/>
</dbReference>
<reference evidence="5 6" key="1">
    <citation type="journal article" date="2015" name="Genome Biol. Evol.">
        <title>Comparative Genomics of a Bacterivorous Green Alga Reveals Evolutionary Causalities and Consequences of Phago-Mixotrophic Mode of Nutrition.</title>
        <authorList>
            <person name="Burns J.A."/>
            <person name="Paasch A."/>
            <person name="Narechania A."/>
            <person name="Kim E."/>
        </authorList>
    </citation>
    <scope>NUCLEOTIDE SEQUENCE [LARGE SCALE GENOMIC DNA]</scope>
    <source>
        <strain evidence="5 6">PLY_AMNH</strain>
    </source>
</reference>
<dbReference type="InterPro" id="IPR004263">
    <property type="entry name" value="Exostosin"/>
</dbReference>
<dbReference type="PANTHER" id="PTHR11062">
    <property type="entry name" value="EXOSTOSIN HEPARAN SULFATE GLYCOSYLTRANSFERASE -RELATED"/>
    <property type="match status" value="1"/>
</dbReference>
<comment type="caution">
    <text evidence="5">The sequence shown here is derived from an EMBL/GenBank/DDBJ whole genome shotgun (WGS) entry which is preliminary data.</text>
</comment>
<keyword evidence="6" id="KW-1185">Reference proteome</keyword>
<comment type="similarity">
    <text evidence="2">Belongs to the glycosyltransferase 47 family.</text>
</comment>
<sequence length="346" mass="39283">MSVHLYPVRCRELKGCRWLGEIAGHDIVIPPPLNIPLQDSQYFDQRFHTHKLVNRSTLFFFAGSVGIRHYNTKAIDGVPSYSHNVRQRVYLQHKDEPDFDVIMGHTKDYTKKEASSVFCLAPSGLGFGVRLYHAIFYGCIPVIIQDNVTQPFEDDLLPYHLFSLRVKEDDIPQLPSILRGVKEHTILKMQEQLACTWQHFMWSSVYGAAADEDGSRDAFATLLAVLYNRLHPPADKEISDMCNPKGGPLHAFRKLEVGGKLCGRYCTIGGRRPCRNKDEASKAKWPPNKGPLETAVEECGRVPGQPHWMPWPPGGAAFFTRTGHKLFAEVYPASKQYEKPREPKLR</sequence>
<proteinExistence type="inferred from homology"/>
<protein>
    <recommendedName>
        <fullName evidence="4">Exostosin GT47 domain-containing protein</fullName>
    </recommendedName>
</protein>
<dbReference type="InterPro" id="IPR040911">
    <property type="entry name" value="Exostosin_GT47"/>
</dbReference>
<feature type="domain" description="Exostosin GT47" evidence="4">
    <location>
        <begin position="48"/>
        <end position="180"/>
    </location>
</feature>
<dbReference type="PANTHER" id="PTHR11062:SF376">
    <property type="entry name" value="EXOSTOSIN FAMILY PROTEIN"/>
    <property type="match status" value="1"/>
</dbReference>
<dbReference type="AlphaFoldDB" id="A0AAE0FXR9"/>
<dbReference type="Proteomes" id="UP001190700">
    <property type="component" value="Unassembled WGS sequence"/>
</dbReference>
<name>A0AAE0FXR9_9CHLO</name>
<dbReference type="GO" id="GO:0016757">
    <property type="term" value="F:glycosyltransferase activity"/>
    <property type="evidence" value="ECO:0007669"/>
    <property type="project" value="InterPro"/>
</dbReference>
<evidence type="ECO:0000313" key="6">
    <source>
        <dbReference type="Proteomes" id="UP001190700"/>
    </source>
</evidence>